<protein>
    <submittedName>
        <fullName evidence="2">SAM-dependent methyltransferase</fullName>
    </submittedName>
</protein>
<feature type="region of interest" description="Disordered" evidence="1">
    <location>
        <begin position="1"/>
        <end position="26"/>
    </location>
</feature>
<evidence type="ECO:0000256" key="1">
    <source>
        <dbReference type="SAM" id="MobiDB-lite"/>
    </source>
</evidence>
<proteinExistence type="predicted"/>
<dbReference type="AlphaFoldDB" id="A0A826HY00"/>
<name>A0A826HY00_LACPA</name>
<evidence type="ECO:0000313" key="2">
    <source>
        <dbReference type="EMBL" id="EEQ66693.2"/>
    </source>
</evidence>
<gene>
    <name evidence="2" type="ORF">LBPG_02142</name>
</gene>
<dbReference type="KEGG" id="lpi:LBPG_02142"/>
<dbReference type="EMBL" id="CP002391">
    <property type="protein sequence ID" value="EEQ66693.2"/>
    <property type="molecule type" value="Genomic_DNA"/>
</dbReference>
<organism evidence="2 3">
    <name type="scientific">Lacticaseibacillus paracasei subsp. paracasei 8700:2</name>
    <dbReference type="NCBI Taxonomy" id="537973"/>
    <lineage>
        <taxon>Bacteria</taxon>
        <taxon>Bacillati</taxon>
        <taxon>Bacillota</taxon>
        <taxon>Bacilli</taxon>
        <taxon>Lactobacillales</taxon>
        <taxon>Lactobacillaceae</taxon>
        <taxon>Lacticaseibacillus</taxon>
    </lineage>
</organism>
<dbReference type="Gene3D" id="3.40.50.150">
    <property type="entry name" value="Vaccinia Virus protein VP39"/>
    <property type="match status" value="1"/>
</dbReference>
<reference evidence="2 3" key="1">
    <citation type="submission" date="2010-12" db="EMBL/GenBank/DDBJ databases">
        <title>The Genome Sequence of Lactobacillus paracasei subsp. paracasei strain 8700:2.</title>
        <authorList>
            <consortium name="The Broad Institute Genome Sequencing Platform"/>
            <person name="Ward D."/>
            <person name="Earl A."/>
            <person name="Feldgarden M."/>
            <person name="Young S.K."/>
            <person name="Gargeya S."/>
            <person name="Zeng Q."/>
            <person name="Alvarado L."/>
            <person name="Berlin A."/>
            <person name="Bochicchio J."/>
            <person name="Chapman S.B."/>
            <person name="Chen Z."/>
            <person name="Freedman E."/>
            <person name="Gellesch M."/>
            <person name="Goldberg J."/>
            <person name="Griggs A."/>
            <person name="Gujja S."/>
            <person name="Heilman E."/>
            <person name="Heiman D."/>
            <person name="Howarth C."/>
            <person name="Mehta T."/>
            <person name="Neiman D."/>
            <person name="Pearson M."/>
            <person name="Roberts A."/>
            <person name="Saif S."/>
            <person name="Shea T."/>
            <person name="Shenoy N."/>
            <person name="Sisk P."/>
            <person name="Stolte C."/>
            <person name="Sykes S."/>
            <person name="White J."/>
            <person name="Yandava C."/>
            <person name="Saulnier D."/>
            <person name="Haas B."/>
            <person name="Nusbaum C."/>
            <person name="Birren B."/>
        </authorList>
    </citation>
    <scope>NUCLEOTIDE SEQUENCE [LARGE SCALE GENOMIC DNA]</scope>
    <source>
        <strain evidence="2 3">8700:2</strain>
    </source>
</reference>
<evidence type="ECO:0000313" key="3">
    <source>
        <dbReference type="Proteomes" id="UP000015927"/>
    </source>
</evidence>
<dbReference type="CDD" id="cd02440">
    <property type="entry name" value="AdoMet_MTases"/>
    <property type="match status" value="1"/>
</dbReference>
<accession>A0A826HY00</accession>
<dbReference type="Proteomes" id="UP000015927">
    <property type="component" value="Chromosome"/>
</dbReference>
<keyword evidence="2" id="KW-0808">Transferase</keyword>
<dbReference type="GO" id="GO:0032259">
    <property type="term" value="P:methylation"/>
    <property type="evidence" value="ECO:0007669"/>
    <property type="project" value="UniProtKB-KW"/>
</dbReference>
<dbReference type="InterPro" id="IPR029063">
    <property type="entry name" value="SAM-dependent_MTases_sf"/>
</dbReference>
<sequence length="192" mass="21199">MKGREPMDAPYPNMQDLPDLPSESGNDQPIWQALAKKIPSVADRRVLVIHCGDGWFCRHALNGGATAVLGIDTDAVAIQDARAVASSDRLRYRIMPDKWLKLLTGPYDLIVGSFDQSPEELRGMTHVLSALLSPKGQLIAAVAPSKQPIGDDLAVDELISSQLVINRWYQVTDKRLTQTEQLYLLLSSRVSH</sequence>
<dbReference type="GO" id="GO:0008168">
    <property type="term" value="F:methyltransferase activity"/>
    <property type="evidence" value="ECO:0007669"/>
    <property type="project" value="UniProtKB-KW"/>
</dbReference>
<dbReference type="SUPFAM" id="SSF53335">
    <property type="entry name" value="S-adenosyl-L-methionine-dependent methyltransferases"/>
    <property type="match status" value="1"/>
</dbReference>
<keyword evidence="2" id="KW-0489">Methyltransferase</keyword>